<evidence type="ECO:0000256" key="1">
    <source>
        <dbReference type="ARBA" id="ARBA00009437"/>
    </source>
</evidence>
<comment type="similarity">
    <text evidence="1">Belongs to the LysR transcriptional regulatory family.</text>
</comment>
<dbReference type="RefSeq" id="WP_088561492.1">
    <property type="nucleotide sequence ID" value="NZ_FYEH01000006.1"/>
</dbReference>
<dbReference type="FunFam" id="1.10.10.10:FF:000001">
    <property type="entry name" value="LysR family transcriptional regulator"/>
    <property type="match status" value="1"/>
</dbReference>
<dbReference type="Proteomes" id="UP000197065">
    <property type="component" value="Unassembled WGS sequence"/>
</dbReference>
<dbReference type="PANTHER" id="PTHR30537:SF71">
    <property type="entry name" value="TRANSCRIPTIONAL REGULATORY PROTEIN"/>
    <property type="match status" value="1"/>
</dbReference>
<evidence type="ECO:0000256" key="2">
    <source>
        <dbReference type="ARBA" id="ARBA00023015"/>
    </source>
</evidence>
<keyword evidence="3 6" id="KW-0238">DNA-binding</keyword>
<keyword evidence="4" id="KW-0804">Transcription</keyword>
<dbReference type="InterPro" id="IPR000847">
    <property type="entry name" value="LysR_HTH_N"/>
</dbReference>
<dbReference type="AlphaFoldDB" id="A0A212R8F6"/>
<dbReference type="OrthoDB" id="9812435at2"/>
<dbReference type="Gene3D" id="1.10.10.10">
    <property type="entry name" value="Winged helix-like DNA-binding domain superfamily/Winged helix DNA-binding domain"/>
    <property type="match status" value="1"/>
</dbReference>
<proteinExistence type="inferred from homology"/>
<name>A0A212R8F6_9PROT</name>
<dbReference type="SUPFAM" id="SSF46785">
    <property type="entry name" value="Winged helix' DNA-binding domain"/>
    <property type="match status" value="1"/>
</dbReference>
<dbReference type="InterPro" id="IPR005119">
    <property type="entry name" value="LysR_subst-bd"/>
</dbReference>
<dbReference type="Pfam" id="PF03466">
    <property type="entry name" value="LysR_substrate"/>
    <property type="match status" value="1"/>
</dbReference>
<dbReference type="InterPro" id="IPR036390">
    <property type="entry name" value="WH_DNA-bd_sf"/>
</dbReference>
<evidence type="ECO:0000256" key="3">
    <source>
        <dbReference type="ARBA" id="ARBA00023125"/>
    </source>
</evidence>
<dbReference type="InterPro" id="IPR058163">
    <property type="entry name" value="LysR-type_TF_proteobact-type"/>
</dbReference>
<feature type="domain" description="HTH lysR-type" evidence="5">
    <location>
        <begin position="6"/>
        <end position="63"/>
    </location>
</feature>
<dbReference type="Gene3D" id="3.40.190.290">
    <property type="match status" value="1"/>
</dbReference>
<dbReference type="EMBL" id="FYEH01000006">
    <property type="protein sequence ID" value="SNB68475.1"/>
    <property type="molecule type" value="Genomic_DNA"/>
</dbReference>
<evidence type="ECO:0000313" key="6">
    <source>
        <dbReference type="EMBL" id="SNB68475.1"/>
    </source>
</evidence>
<keyword evidence="2" id="KW-0805">Transcription regulation</keyword>
<gene>
    <name evidence="6" type="ORF">SAMN07250955_106200</name>
</gene>
<dbReference type="Pfam" id="PF00126">
    <property type="entry name" value="HTH_1"/>
    <property type="match status" value="1"/>
</dbReference>
<accession>A0A212R8F6</accession>
<dbReference type="GO" id="GO:0003700">
    <property type="term" value="F:DNA-binding transcription factor activity"/>
    <property type="evidence" value="ECO:0007669"/>
    <property type="project" value="InterPro"/>
</dbReference>
<protein>
    <submittedName>
        <fullName evidence="6">DNA-binding transcriptional regulator, LysR family</fullName>
    </submittedName>
</protein>
<evidence type="ECO:0000256" key="4">
    <source>
        <dbReference type="ARBA" id="ARBA00023163"/>
    </source>
</evidence>
<dbReference type="PANTHER" id="PTHR30537">
    <property type="entry name" value="HTH-TYPE TRANSCRIPTIONAL REGULATOR"/>
    <property type="match status" value="1"/>
</dbReference>
<sequence>MPRRPDRLGELEVFIATVEAGSIAAGGRTLGIVPSAASRTIARLERRLGVQLLRRSTRRFSLTDEGCSFHARACAILADLETAEREAASAAEPTGRVRISSSASYVAHVLCRILPSFAQRYPAIAIDIVQQDAVVDLVKEPIDIAIRAGPMADADLIARSLGETRIIEVAAPDWLARYDEPGVATPSIGFTYPRKSDPWQSSDGGGKQRFRISDGEGVRLLALAGLGPARVAEFTVRHDLSAGRLAEIRTGSTGAREPFHAVFVGPARILPVRVRVLLDHLAEHGRVS</sequence>
<keyword evidence="7" id="KW-1185">Reference proteome</keyword>
<dbReference type="InterPro" id="IPR036388">
    <property type="entry name" value="WH-like_DNA-bd_sf"/>
</dbReference>
<dbReference type="SUPFAM" id="SSF53850">
    <property type="entry name" value="Periplasmic binding protein-like II"/>
    <property type="match status" value="1"/>
</dbReference>
<evidence type="ECO:0000259" key="5">
    <source>
        <dbReference type="PROSITE" id="PS50931"/>
    </source>
</evidence>
<evidence type="ECO:0000313" key="7">
    <source>
        <dbReference type="Proteomes" id="UP000197065"/>
    </source>
</evidence>
<dbReference type="PROSITE" id="PS50931">
    <property type="entry name" value="HTH_LYSR"/>
    <property type="match status" value="1"/>
</dbReference>
<organism evidence="6 7">
    <name type="scientific">Arboricoccus pini</name>
    <dbReference type="NCBI Taxonomy" id="1963835"/>
    <lineage>
        <taxon>Bacteria</taxon>
        <taxon>Pseudomonadati</taxon>
        <taxon>Pseudomonadota</taxon>
        <taxon>Alphaproteobacteria</taxon>
        <taxon>Geminicoccales</taxon>
        <taxon>Geminicoccaceae</taxon>
        <taxon>Arboricoccus</taxon>
    </lineage>
</organism>
<dbReference type="GO" id="GO:0043565">
    <property type="term" value="F:sequence-specific DNA binding"/>
    <property type="evidence" value="ECO:0007669"/>
    <property type="project" value="TreeGrafter"/>
</dbReference>
<reference evidence="6 7" key="1">
    <citation type="submission" date="2017-06" db="EMBL/GenBank/DDBJ databases">
        <authorList>
            <person name="Kim H.J."/>
            <person name="Triplett B.A."/>
        </authorList>
    </citation>
    <scope>NUCLEOTIDE SEQUENCE [LARGE SCALE GENOMIC DNA]</scope>
    <source>
        <strain evidence="6 7">B29T1</strain>
    </source>
</reference>
<dbReference type="CDD" id="cd08422">
    <property type="entry name" value="PBP2_CrgA_like"/>
    <property type="match status" value="1"/>
</dbReference>
<dbReference type="GO" id="GO:0006351">
    <property type="term" value="P:DNA-templated transcription"/>
    <property type="evidence" value="ECO:0007669"/>
    <property type="project" value="TreeGrafter"/>
</dbReference>